<dbReference type="GO" id="GO:0003676">
    <property type="term" value="F:nucleic acid binding"/>
    <property type="evidence" value="ECO:0007669"/>
    <property type="project" value="InterPro"/>
</dbReference>
<dbReference type="Pfam" id="PF02021">
    <property type="entry name" value="UPF0102"/>
    <property type="match status" value="1"/>
</dbReference>
<proteinExistence type="inferred from homology"/>
<dbReference type="SUPFAM" id="SSF52980">
    <property type="entry name" value="Restriction endonuclease-like"/>
    <property type="match status" value="1"/>
</dbReference>
<dbReference type="PANTHER" id="PTHR34039:SF1">
    <property type="entry name" value="UPF0102 PROTEIN YRAN"/>
    <property type="match status" value="1"/>
</dbReference>
<reference evidence="3 4" key="1">
    <citation type="journal article" date="2015" name="Int. J. Syst. Evol. Microbiol.">
        <title>Gemmobacter intermedius sp. nov., isolated from a white stork (Ciconia ciconia).</title>
        <authorList>
            <person name="Kampfer P."/>
            <person name="Jerzak L."/>
            <person name="Wilharm G."/>
            <person name="Golke J."/>
            <person name="Busse H.J."/>
            <person name="Glaeser S.P."/>
        </authorList>
    </citation>
    <scope>NUCLEOTIDE SEQUENCE [LARGE SCALE GENOMIC DNA]</scope>
    <source>
        <strain evidence="3 4">119/4</strain>
    </source>
</reference>
<evidence type="ECO:0000256" key="1">
    <source>
        <dbReference type="ARBA" id="ARBA00006738"/>
    </source>
</evidence>
<comment type="similarity">
    <text evidence="1 2">Belongs to the UPF0102 family.</text>
</comment>
<dbReference type="Proteomes" id="UP000287168">
    <property type="component" value="Unassembled WGS sequence"/>
</dbReference>
<organism evidence="3 4">
    <name type="scientific">Falsigemmobacter intermedius</name>
    <dbReference type="NCBI Taxonomy" id="1553448"/>
    <lineage>
        <taxon>Bacteria</taxon>
        <taxon>Pseudomonadati</taxon>
        <taxon>Pseudomonadota</taxon>
        <taxon>Alphaproteobacteria</taxon>
        <taxon>Rhodobacterales</taxon>
        <taxon>Paracoccaceae</taxon>
        <taxon>Falsigemmobacter</taxon>
    </lineage>
</organism>
<dbReference type="EMBL" id="SBLC01000004">
    <property type="protein sequence ID" value="RWY43583.1"/>
    <property type="molecule type" value="Genomic_DNA"/>
</dbReference>
<keyword evidence="4" id="KW-1185">Reference proteome</keyword>
<evidence type="ECO:0000256" key="2">
    <source>
        <dbReference type="HAMAP-Rule" id="MF_00048"/>
    </source>
</evidence>
<sequence>MQGQVRTLYGEAAEFSVARLYEAGGTRIAARRWRGRRGELDLVAREGELVVFVEVKAAPTHEAALHRLRPAQLQRIRETIDEFLAGEPRGLMTEIRFDLALVDRYGRIEVMPNILAA</sequence>
<evidence type="ECO:0000313" key="4">
    <source>
        <dbReference type="Proteomes" id="UP000287168"/>
    </source>
</evidence>
<dbReference type="Gene3D" id="3.40.1350.10">
    <property type="match status" value="1"/>
</dbReference>
<dbReference type="InterPro" id="IPR011335">
    <property type="entry name" value="Restrct_endonuc-II-like"/>
</dbReference>
<dbReference type="InterPro" id="IPR003509">
    <property type="entry name" value="UPF0102_YraN-like"/>
</dbReference>
<name>A0A444MF09_9RHOB</name>
<accession>A0A444MF09</accession>
<dbReference type="RefSeq" id="WP_128486918.1">
    <property type="nucleotide sequence ID" value="NZ_JBHLXB010000008.1"/>
</dbReference>
<dbReference type="OrthoDB" id="9812968at2"/>
<dbReference type="InterPro" id="IPR011856">
    <property type="entry name" value="tRNA_endonuc-like_dom_sf"/>
</dbReference>
<comment type="caution">
    <text evidence="3">The sequence shown here is derived from an EMBL/GenBank/DDBJ whole genome shotgun (WGS) entry which is preliminary data.</text>
</comment>
<dbReference type="AlphaFoldDB" id="A0A444MF09"/>
<gene>
    <name evidence="3" type="ORF">EP867_04035</name>
</gene>
<protein>
    <recommendedName>
        <fullName evidence="2">UPF0102 protein EP867_04035</fullName>
    </recommendedName>
</protein>
<evidence type="ECO:0000313" key="3">
    <source>
        <dbReference type="EMBL" id="RWY43583.1"/>
    </source>
</evidence>
<dbReference type="PANTHER" id="PTHR34039">
    <property type="entry name" value="UPF0102 PROTEIN YRAN"/>
    <property type="match status" value="1"/>
</dbReference>
<dbReference type="HAMAP" id="MF_00048">
    <property type="entry name" value="UPF0102"/>
    <property type="match status" value="1"/>
</dbReference>